<evidence type="ECO:0000313" key="2">
    <source>
        <dbReference type="EMBL" id="GMR54301.1"/>
    </source>
</evidence>
<feature type="compositionally biased region" description="Basic residues" evidence="1">
    <location>
        <begin position="51"/>
        <end position="67"/>
    </location>
</feature>
<reference evidence="3" key="1">
    <citation type="submission" date="2022-10" db="EMBL/GenBank/DDBJ databases">
        <title>Genome assembly of Pristionchus species.</title>
        <authorList>
            <person name="Yoshida K."/>
            <person name="Sommer R.J."/>
        </authorList>
    </citation>
    <scope>NUCLEOTIDE SEQUENCE [LARGE SCALE GENOMIC DNA]</scope>
    <source>
        <strain evidence="3">RS5460</strain>
    </source>
</reference>
<dbReference type="AlphaFoldDB" id="A0AAN5I8L7"/>
<gene>
    <name evidence="2" type="ORF">PMAYCL1PPCAC_24496</name>
</gene>
<dbReference type="EMBL" id="BTRK01000005">
    <property type="protein sequence ID" value="GMR54301.1"/>
    <property type="molecule type" value="Genomic_DNA"/>
</dbReference>
<feature type="non-terminal residue" evidence="2">
    <location>
        <position position="90"/>
    </location>
</feature>
<keyword evidence="3" id="KW-1185">Reference proteome</keyword>
<comment type="caution">
    <text evidence="2">The sequence shown here is derived from an EMBL/GenBank/DDBJ whole genome shotgun (WGS) entry which is preliminary data.</text>
</comment>
<evidence type="ECO:0000313" key="3">
    <source>
        <dbReference type="Proteomes" id="UP001328107"/>
    </source>
</evidence>
<sequence length="90" mass="10063">RSQTHSMNRPVVDPPSVNGPVQPRREESTNRTVTGIDFGNAPRPSGGRSHQQPKKPPQKKTKRKKKRTLEETVDGDDDNPQPSMLIEIPT</sequence>
<feature type="non-terminal residue" evidence="2">
    <location>
        <position position="1"/>
    </location>
</feature>
<dbReference type="Proteomes" id="UP001328107">
    <property type="component" value="Unassembled WGS sequence"/>
</dbReference>
<feature type="region of interest" description="Disordered" evidence="1">
    <location>
        <begin position="1"/>
        <end position="90"/>
    </location>
</feature>
<proteinExistence type="predicted"/>
<organism evidence="2 3">
    <name type="scientific">Pristionchus mayeri</name>
    <dbReference type="NCBI Taxonomy" id="1317129"/>
    <lineage>
        <taxon>Eukaryota</taxon>
        <taxon>Metazoa</taxon>
        <taxon>Ecdysozoa</taxon>
        <taxon>Nematoda</taxon>
        <taxon>Chromadorea</taxon>
        <taxon>Rhabditida</taxon>
        <taxon>Rhabditina</taxon>
        <taxon>Diplogasteromorpha</taxon>
        <taxon>Diplogasteroidea</taxon>
        <taxon>Neodiplogasteridae</taxon>
        <taxon>Pristionchus</taxon>
    </lineage>
</organism>
<name>A0AAN5I8L7_9BILA</name>
<protein>
    <submittedName>
        <fullName evidence="2">Uncharacterized protein</fullName>
    </submittedName>
</protein>
<evidence type="ECO:0000256" key="1">
    <source>
        <dbReference type="SAM" id="MobiDB-lite"/>
    </source>
</evidence>
<accession>A0AAN5I8L7</accession>